<keyword evidence="3 8" id="KW-0813">Transport</keyword>
<keyword evidence="9" id="KW-0830">Ubiquinone</keyword>
<keyword evidence="6 8" id="KW-1133">Transmembrane helix</keyword>
<dbReference type="GO" id="GO:0042773">
    <property type="term" value="P:ATP synthesis coupled electron transport"/>
    <property type="evidence" value="ECO:0007669"/>
    <property type="project" value="InterPro"/>
</dbReference>
<evidence type="ECO:0000256" key="7">
    <source>
        <dbReference type="ARBA" id="ARBA00023136"/>
    </source>
</evidence>
<evidence type="ECO:0000256" key="3">
    <source>
        <dbReference type="ARBA" id="ARBA00022448"/>
    </source>
</evidence>
<dbReference type="HAMAP" id="MF_01456">
    <property type="entry name" value="NDH1_NuoK"/>
    <property type="match status" value="1"/>
</dbReference>
<dbReference type="RefSeq" id="WP_183861451.1">
    <property type="nucleotide sequence ID" value="NZ_JACHFH010000018.1"/>
</dbReference>
<evidence type="ECO:0000256" key="5">
    <source>
        <dbReference type="ARBA" id="ARBA00022719"/>
    </source>
</evidence>
<gene>
    <name evidence="8" type="primary">nuoK</name>
    <name evidence="9" type="ORF">HNR32_001627</name>
</gene>
<dbReference type="EC" id="7.1.1.-" evidence="8"/>
<proteinExistence type="inferred from homology"/>
<evidence type="ECO:0000313" key="10">
    <source>
        <dbReference type="Proteomes" id="UP000559117"/>
    </source>
</evidence>
<keyword evidence="8" id="KW-1278">Translocase</keyword>
<feature type="transmembrane region" description="Helical" evidence="8">
    <location>
        <begin position="31"/>
        <end position="53"/>
    </location>
</feature>
<organism evidence="9 10">
    <name type="scientific">Pectinatus brassicae</name>
    <dbReference type="NCBI Taxonomy" id="862415"/>
    <lineage>
        <taxon>Bacteria</taxon>
        <taxon>Bacillati</taxon>
        <taxon>Bacillota</taxon>
        <taxon>Negativicutes</taxon>
        <taxon>Selenomonadales</taxon>
        <taxon>Selenomonadaceae</taxon>
        <taxon>Pectinatus</taxon>
    </lineage>
</organism>
<comment type="subunit">
    <text evidence="8">NDH-1 is composed of 14 different subunits. Subunits NuoA, H, J, K, L, M, N constitute the membrane sector of the complex.</text>
</comment>
<keyword evidence="8" id="KW-0520">NAD</keyword>
<evidence type="ECO:0000313" key="9">
    <source>
        <dbReference type="EMBL" id="MBB5336478.1"/>
    </source>
</evidence>
<dbReference type="GO" id="GO:0030964">
    <property type="term" value="C:NADH dehydrogenase complex"/>
    <property type="evidence" value="ECO:0007669"/>
    <property type="project" value="TreeGrafter"/>
</dbReference>
<comment type="catalytic activity">
    <reaction evidence="8">
        <text>a quinone + NADH + 5 H(+)(in) = a quinol + NAD(+) + 4 H(+)(out)</text>
        <dbReference type="Rhea" id="RHEA:57888"/>
        <dbReference type="ChEBI" id="CHEBI:15378"/>
        <dbReference type="ChEBI" id="CHEBI:24646"/>
        <dbReference type="ChEBI" id="CHEBI:57540"/>
        <dbReference type="ChEBI" id="CHEBI:57945"/>
        <dbReference type="ChEBI" id="CHEBI:132124"/>
    </reaction>
</comment>
<dbReference type="Pfam" id="PF00420">
    <property type="entry name" value="Oxidored_q2"/>
    <property type="match status" value="1"/>
</dbReference>
<keyword evidence="4 8" id="KW-0812">Transmembrane</keyword>
<comment type="caution">
    <text evidence="9">The sequence shown here is derived from an EMBL/GenBank/DDBJ whole genome shotgun (WGS) entry which is preliminary data.</text>
</comment>
<evidence type="ECO:0000256" key="8">
    <source>
        <dbReference type="HAMAP-Rule" id="MF_01456"/>
    </source>
</evidence>
<feature type="transmembrane region" description="Helical" evidence="8">
    <location>
        <begin position="65"/>
        <end position="87"/>
    </location>
</feature>
<dbReference type="AlphaFoldDB" id="A0A840UP48"/>
<dbReference type="GO" id="GO:0048038">
    <property type="term" value="F:quinone binding"/>
    <property type="evidence" value="ECO:0007669"/>
    <property type="project" value="UniProtKB-KW"/>
</dbReference>
<dbReference type="InterPro" id="IPR039428">
    <property type="entry name" value="NUOK/Mnh_C1-like"/>
</dbReference>
<dbReference type="Gene3D" id="1.10.287.3510">
    <property type="match status" value="1"/>
</dbReference>
<sequence>MHVGLTQVLILSALLFCIGLYGILVKRNLFAILMCIEIMLNAVNINFAAFNYFLPMPDLSGQVMMIFSITVAAAEVAVGLAIIFKIYHDFKTVNIDKINNMKG</sequence>
<evidence type="ECO:0000256" key="4">
    <source>
        <dbReference type="ARBA" id="ARBA00022692"/>
    </source>
</evidence>
<keyword evidence="7 8" id="KW-0472">Membrane</keyword>
<reference evidence="9 10" key="1">
    <citation type="submission" date="2020-08" db="EMBL/GenBank/DDBJ databases">
        <title>Genomic Encyclopedia of Type Strains, Phase IV (KMG-IV): sequencing the most valuable type-strain genomes for metagenomic binning, comparative biology and taxonomic classification.</title>
        <authorList>
            <person name="Goeker M."/>
        </authorList>
    </citation>
    <scope>NUCLEOTIDE SEQUENCE [LARGE SCALE GENOMIC DNA]</scope>
    <source>
        <strain evidence="9 10">DSM 24661</strain>
    </source>
</reference>
<dbReference type="NCBIfam" id="NF004321">
    <property type="entry name" value="PRK05715.1-3"/>
    <property type="match status" value="1"/>
</dbReference>
<dbReference type="GO" id="GO:0050136">
    <property type="term" value="F:NADH dehydrogenase (quinone) (non-electrogenic) activity"/>
    <property type="evidence" value="ECO:0007669"/>
    <property type="project" value="UniProtKB-UniRule"/>
</dbReference>
<dbReference type="EMBL" id="JACHFH010000018">
    <property type="protein sequence ID" value="MBB5336478.1"/>
    <property type="molecule type" value="Genomic_DNA"/>
</dbReference>
<dbReference type="GO" id="GO:0005886">
    <property type="term" value="C:plasma membrane"/>
    <property type="evidence" value="ECO:0007669"/>
    <property type="project" value="UniProtKB-SubCell"/>
</dbReference>
<keyword evidence="10" id="KW-1185">Reference proteome</keyword>
<comment type="function">
    <text evidence="8">NDH-1 shuttles electrons from NADH, via FMN and iron-sulfur (Fe-S) centers, to quinones in the respiratory chain. The immediate electron acceptor for the enzyme in this species is believed to be a menaquinone. Couples the redox reaction to proton translocation (for every two electrons transferred, four hydrogen ions are translocated across the cytoplasmic membrane), and thus conserves the redox energy in a proton gradient.</text>
</comment>
<protein>
    <recommendedName>
        <fullName evidence="8">NADH-quinone oxidoreductase subunit K</fullName>
        <ecNumber evidence="8">7.1.1.-</ecNumber>
    </recommendedName>
    <alternativeName>
        <fullName evidence="8">NADH dehydrogenase I subunit K</fullName>
    </alternativeName>
    <alternativeName>
        <fullName evidence="8">NDH-1 subunit K</fullName>
    </alternativeName>
</protein>
<dbReference type="PANTHER" id="PTHR11434:SF16">
    <property type="entry name" value="NADH-UBIQUINONE OXIDOREDUCTASE CHAIN 4L"/>
    <property type="match status" value="1"/>
</dbReference>
<evidence type="ECO:0000256" key="2">
    <source>
        <dbReference type="ARBA" id="ARBA00010519"/>
    </source>
</evidence>
<dbReference type="NCBIfam" id="NF004320">
    <property type="entry name" value="PRK05715.1-2"/>
    <property type="match status" value="1"/>
</dbReference>
<evidence type="ECO:0000256" key="6">
    <source>
        <dbReference type="ARBA" id="ARBA00022989"/>
    </source>
</evidence>
<keyword evidence="5 8" id="KW-0874">Quinone</keyword>
<comment type="subcellular location">
    <subcellularLocation>
        <location evidence="8">Cell membrane</location>
        <topology evidence="8">Multi-pass membrane protein</topology>
    </subcellularLocation>
    <subcellularLocation>
        <location evidence="1">Membrane</location>
        <topology evidence="1">Multi-pass membrane protein</topology>
    </subcellularLocation>
</comment>
<dbReference type="FunFam" id="1.10.287.3510:FF:000001">
    <property type="entry name" value="NADH-quinone oxidoreductase subunit K"/>
    <property type="match status" value="1"/>
</dbReference>
<accession>A0A840UP48</accession>
<keyword evidence="8" id="KW-1003">Cell membrane</keyword>
<comment type="similarity">
    <text evidence="2 8">Belongs to the complex I subunit 4L family.</text>
</comment>
<feature type="transmembrane region" description="Helical" evidence="8">
    <location>
        <begin position="6"/>
        <end position="24"/>
    </location>
</feature>
<dbReference type="PANTHER" id="PTHR11434">
    <property type="entry name" value="NADH-UBIQUINONE OXIDOREDUCTASE SUBUNIT ND4L"/>
    <property type="match status" value="1"/>
</dbReference>
<dbReference type="InterPro" id="IPR001133">
    <property type="entry name" value="NADH_UbQ_OxRdtase_chain4L/K"/>
</dbReference>
<name>A0A840UP48_9FIRM</name>
<dbReference type="NCBIfam" id="NF004323">
    <property type="entry name" value="PRK05715.1-5"/>
    <property type="match status" value="1"/>
</dbReference>
<dbReference type="Proteomes" id="UP000559117">
    <property type="component" value="Unassembled WGS sequence"/>
</dbReference>
<evidence type="ECO:0000256" key="1">
    <source>
        <dbReference type="ARBA" id="ARBA00004141"/>
    </source>
</evidence>